<dbReference type="Proteomes" id="UP000070168">
    <property type="component" value="Unassembled WGS sequence"/>
</dbReference>
<protein>
    <submittedName>
        <fullName evidence="3">Transferase</fullName>
    </submittedName>
</protein>
<comment type="caution">
    <text evidence="3">The sequence shown here is derived from an EMBL/GenBank/DDBJ whole genome shotgun (WGS) entry which is preliminary data.</text>
</comment>
<evidence type="ECO:0000313" key="3">
    <source>
        <dbReference type="EMBL" id="KXG48657.1"/>
    </source>
</evidence>
<dbReference type="RefSeq" id="XP_040647193.1">
    <property type="nucleotide sequence ID" value="XM_040790240.1"/>
</dbReference>
<evidence type="ECO:0000256" key="1">
    <source>
        <dbReference type="ARBA" id="ARBA00009861"/>
    </source>
</evidence>
<reference evidence="3 4" key="1">
    <citation type="journal article" date="2016" name="BMC Genomics">
        <title>Genome sequencing and secondary metabolism of the postharvest pathogen Penicillium griseofulvum.</title>
        <authorList>
            <person name="Banani H."/>
            <person name="Marcet-Houben M."/>
            <person name="Ballester A.R."/>
            <person name="Abbruscato P."/>
            <person name="Gonzalez-Candelas L."/>
            <person name="Gabaldon T."/>
            <person name="Spadaro D."/>
        </authorList>
    </citation>
    <scope>NUCLEOTIDE SEQUENCE [LARGE SCALE GENOMIC DNA]</scope>
    <source>
        <strain evidence="3 4">PG3</strain>
    </source>
</reference>
<name>A0A135LI64_PENPA</name>
<comment type="similarity">
    <text evidence="1">Belongs to the plant acyltransferase family.</text>
</comment>
<accession>A0A135LI64</accession>
<evidence type="ECO:0000256" key="2">
    <source>
        <dbReference type="ARBA" id="ARBA00022679"/>
    </source>
</evidence>
<dbReference type="PANTHER" id="PTHR31623">
    <property type="entry name" value="F21J9.9"/>
    <property type="match status" value="1"/>
</dbReference>
<dbReference type="GO" id="GO:0016740">
    <property type="term" value="F:transferase activity"/>
    <property type="evidence" value="ECO:0007669"/>
    <property type="project" value="UniProtKB-KW"/>
</dbReference>
<dbReference type="OMA" id="DEHTRIC"/>
<keyword evidence="2 3" id="KW-0808">Transferase</keyword>
<proteinExistence type="inferred from homology"/>
<keyword evidence="4" id="KW-1185">Reference proteome</keyword>
<dbReference type="STRING" id="5078.A0A135LI64"/>
<dbReference type="GeneID" id="63705540"/>
<dbReference type="OrthoDB" id="1862401at2759"/>
<dbReference type="EMBL" id="LHQR01000065">
    <property type="protein sequence ID" value="KXG48657.1"/>
    <property type="molecule type" value="Genomic_DNA"/>
</dbReference>
<dbReference type="Pfam" id="PF02458">
    <property type="entry name" value="Transferase"/>
    <property type="match status" value="1"/>
</dbReference>
<sequence>MERSLSFEPYVLTPLDHTIKNFYFSTFVSFPLRDPDVAVPALKDGVERLIYALPALSGVMASSSRLPGKRNVIEIRPSPESLEWIPMLQFKYHRDTTLVATCSPGSSGVSYFDESWSSLPIVIPAGRPSPVARFQAHVFPDGILLCLTLTHAVFDGSGLGTILKMLATCCIHLTTHLPLSLPTSYAKEASSRQIILDSALPPSASNIEAYKRMFESNDIIPGLEKDVSSRRLSIPASKIQALHDACNAARPTDQEPILSKTDVLTALLAICMNRARKTKTNGLPSSLAVPVNLRKKFHPSLLDSYLGNTFITLIVDIDPPAVHSAQRCRTTPFHADLNELMTLSLRIRKQLILLDQKAYTGGLISYLREQSDWGATSVRFADITVSSLRYLGINGLDFGPVIGRVHTFDLQSGMYPGICDILPNRASHMDYTGGMNISEAPTDVAITLEGSAWSAFMEDRLMLWALDAGYQGTGERAPRVATTVSQPKI</sequence>
<dbReference type="AlphaFoldDB" id="A0A135LI64"/>
<dbReference type="Gene3D" id="3.30.559.10">
    <property type="entry name" value="Chloramphenicol acetyltransferase-like domain"/>
    <property type="match status" value="2"/>
</dbReference>
<dbReference type="PANTHER" id="PTHR31623:SF17">
    <property type="entry name" value="F21J9.9"/>
    <property type="match status" value="1"/>
</dbReference>
<gene>
    <name evidence="3" type="ORF">PGRI_025270</name>
</gene>
<evidence type="ECO:0000313" key="4">
    <source>
        <dbReference type="Proteomes" id="UP000070168"/>
    </source>
</evidence>
<dbReference type="InterPro" id="IPR023213">
    <property type="entry name" value="CAT-like_dom_sf"/>
</dbReference>
<organism evidence="3 4">
    <name type="scientific">Penicillium patulum</name>
    <name type="common">Penicillium griseofulvum</name>
    <dbReference type="NCBI Taxonomy" id="5078"/>
    <lineage>
        <taxon>Eukaryota</taxon>
        <taxon>Fungi</taxon>
        <taxon>Dikarya</taxon>
        <taxon>Ascomycota</taxon>
        <taxon>Pezizomycotina</taxon>
        <taxon>Eurotiomycetes</taxon>
        <taxon>Eurotiomycetidae</taxon>
        <taxon>Eurotiales</taxon>
        <taxon>Aspergillaceae</taxon>
        <taxon>Penicillium</taxon>
    </lineage>
</organism>